<evidence type="ECO:0000256" key="2">
    <source>
        <dbReference type="SAM" id="Phobius"/>
    </source>
</evidence>
<organism evidence="3">
    <name type="scientific">hydrothermal vent metagenome</name>
    <dbReference type="NCBI Taxonomy" id="652676"/>
    <lineage>
        <taxon>unclassified sequences</taxon>
        <taxon>metagenomes</taxon>
        <taxon>ecological metagenomes</taxon>
    </lineage>
</organism>
<evidence type="ECO:0000256" key="1">
    <source>
        <dbReference type="SAM" id="Coils"/>
    </source>
</evidence>
<dbReference type="AlphaFoldDB" id="A0A3B1ABU5"/>
<dbReference type="PANTHER" id="PTHR40278">
    <property type="entry name" value="DNA UTILIZATION PROTEIN HOFN"/>
    <property type="match status" value="1"/>
</dbReference>
<dbReference type="InterPro" id="IPR007813">
    <property type="entry name" value="PilN"/>
</dbReference>
<gene>
    <name evidence="3" type="ORF">MNBD_GAMMA20-2332</name>
</gene>
<keyword evidence="2" id="KW-0472">Membrane</keyword>
<protein>
    <submittedName>
        <fullName evidence="3">Type IV pilus biogenesis protein PilN</fullName>
    </submittedName>
</protein>
<keyword evidence="2" id="KW-0812">Transmembrane</keyword>
<dbReference type="PANTHER" id="PTHR40278:SF2">
    <property type="entry name" value="TYPE IV PILUS INNER MEMBRANE COMPONENT PILN"/>
    <property type="match status" value="1"/>
</dbReference>
<accession>A0A3B1ABU5</accession>
<name>A0A3B1ABU5_9ZZZZ</name>
<feature type="transmembrane region" description="Helical" evidence="2">
    <location>
        <begin position="21"/>
        <end position="43"/>
    </location>
</feature>
<dbReference type="GO" id="GO:0043683">
    <property type="term" value="P:type IV pilus assembly"/>
    <property type="evidence" value="ECO:0007669"/>
    <property type="project" value="TreeGrafter"/>
</dbReference>
<keyword evidence="1" id="KW-0175">Coiled coil</keyword>
<dbReference type="Pfam" id="PF05137">
    <property type="entry name" value="PilN"/>
    <property type="match status" value="1"/>
</dbReference>
<dbReference type="InterPro" id="IPR052534">
    <property type="entry name" value="Extracell_DNA_Util/SecSys_Comp"/>
</dbReference>
<evidence type="ECO:0000313" key="3">
    <source>
        <dbReference type="EMBL" id="VAX03259.1"/>
    </source>
</evidence>
<feature type="coiled-coil region" evidence="1">
    <location>
        <begin position="57"/>
        <end position="91"/>
    </location>
</feature>
<dbReference type="GO" id="GO:0043107">
    <property type="term" value="P:type IV pilus-dependent motility"/>
    <property type="evidence" value="ECO:0007669"/>
    <property type="project" value="TreeGrafter"/>
</dbReference>
<proteinExistence type="predicted"/>
<reference evidence="3" key="1">
    <citation type="submission" date="2018-06" db="EMBL/GenBank/DDBJ databases">
        <authorList>
            <person name="Zhirakovskaya E."/>
        </authorList>
    </citation>
    <scope>NUCLEOTIDE SEQUENCE</scope>
</reference>
<sequence length="189" mass="21916">MPHINLLPWREELRRERQRRFINIAAGAAVLMLGIIALTHIQINGMIEGQQTRNTFIQDHITRVDAEIKEIESLENEKQALLARMQIIQELQSSRSEIVHLFDETARIIPEQVYLIKLNRTGREVHLEGVADSNEDISEFMRNLSLSLWFTNPRLTVIETGKTPYVDDSWFKLTVNLTNGKPEEEEAEK</sequence>
<dbReference type="EMBL" id="UOFU01000317">
    <property type="protein sequence ID" value="VAX03259.1"/>
    <property type="molecule type" value="Genomic_DNA"/>
</dbReference>
<keyword evidence="2" id="KW-1133">Transmembrane helix</keyword>